<name>A0A3G5AJ60_9VIRU</name>
<organism evidence="2">
    <name type="scientific">Solumvirus sp</name>
    <dbReference type="NCBI Taxonomy" id="2487773"/>
    <lineage>
        <taxon>Viruses</taxon>
        <taxon>Pithoviruses</taxon>
    </lineage>
</organism>
<keyword evidence="1" id="KW-1133">Transmembrane helix</keyword>
<evidence type="ECO:0000313" key="2">
    <source>
        <dbReference type="EMBL" id="AYV86351.1"/>
    </source>
</evidence>
<dbReference type="EMBL" id="MK072502">
    <property type="protein sequence ID" value="AYV86351.1"/>
    <property type="molecule type" value="Genomic_DNA"/>
</dbReference>
<evidence type="ECO:0000256" key="1">
    <source>
        <dbReference type="SAM" id="Phobius"/>
    </source>
</evidence>
<proteinExistence type="predicted"/>
<keyword evidence="1" id="KW-0472">Membrane</keyword>
<keyword evidence="1" id="KW-0812">Transmembrane</keyword>
<accession>A0A3G5AJ60</accession>
<gene>
    <name evidence="2" type="ORF">Solumvirus5_18</name>
</gene>
<sequence>MSSPIGPRATHSNSNGNNSGASCDAICLGTIFGVFGLVILIAILSCCYFKFRNANNRRCPEYCCIRYRPRVEPVLEMVVVNDQPRDEKNDEKNVAGYNPDIPLNVVSYNNQSINTLGSAIEKYRPNNDLYKYYYSILDLCVIPPLSNIVMDYLGCILCSDKQFCKYVKDKFVDYIECDTESSGKFQQILYMRMVSPIDGKNRGEDYMRLSKQFYKSFLYYVLVGEKSKVMNHSDCISVTDHELRYDLYKDKSKDSKLLHSQFTGNCQYCGLKLSHHINNREVPYEDEWGPYIKDTGLVRSFYYRRIRCPLHRCVNCNQRFIKIEEFQDSCTLCNVKRKNRPMYSSIWYHRPFNIYKDPIVKSVVPVHSSRVEMRSGKGGTSPYTITYVDQDKTSEVISKWISDTYFNCENCGSDYSVLDTKDLLILPPNIDTKRCGFCIDS</sequence>
<protein>
    <submittedName>
        <fullName evidence="2">Uncharacterized protein</fullName>
    </submittedName>
</protein>
<feature type="transmembrane region" description="Helical" evidence="1">
    <location>
        <begin position="25"/>
        <end position="49"/>
    </location>
</feature>
<reference evidence="2" key="1">
    <citation type="submission" date="2018-10" db="EMBL/GenBank/DDBJ databases">
        <title>Hidden diversity of soil giant viruses.</title>
        <authorList>
            <person name="Schulz F."/>
            <person name="Alteio L."/>
            <person name="Goudeau D."/>
            <person name="Ryan E.M."/>
            <person name="Malmstrom R.R."/>
            <person name="Blanchard J."/>
            <person name="Woyke T."/>
        </authorList>
    </citation>
    <scope>NUCLEOTIDE SEQUENCE</scope>
    <source>
        <strain evidence="2">SMV1</strain>
    </source>
</reference>